<keyword evidence="2" id="KW-0238">DNA-binding</keyword>
<dbReference type="InterPro" id="IPR046947">
    <property type="entry name" value="LytR-like"/>
</dbReference>
<keyword evidence="3" id="KW-1185">Reference proteome</keyword>
<dbReference type="EMBL" id="JBJHZZ010000002">
    <property type="protein sequence ID" value="MFL0246280.1"/>
    <property type="molecule type" value="Genomic_DNA"/>
</dbReference>
<evidence type="ECO:0000259" key="1">
    <source>
        <dbReference type="PROSITE" id="PS50930"/>
    </source>
</evidence>
<dbReference type="InterPro" id="IPR007492">
    <property type="entry name" value="LytTR_DNA-bd_dom"/>
</dbReference>
<dbReference type="Gene3D" id="2.40.50.1020">
    <property type="entry name" value="LytTr DNA-binding domain"/>
    <property type="match status" value="1"/>
</dbReference>
<organism evidence="2 3">
    <name type="scientific">Candidatus Clostridium stratigraminis</name>
    <dbReference type="NCBI Taxonomy" id="3381661"/>
    <lineage>
        <taxon>Bacteria</taxon>
        <taxon>Bacillati</taxon>
        <taxon>Bacillota</taxon>
        <taxon>Clostridia</taxon>
        <taxon>Eubacteriales</taxon>
        <taxon>Clostridiaceae</taxon>
        <taxon>Clostridium</taxon>
    </lineage>
</organism>
<dbReference type="PANTHER" id="PTHR37299:SF4">
    <property type="entry name" value="TRANSCRIPTIONAL REGULATOR"/>
    <property type="match status" value="1"/>
</dbReference>
<evidence type="ECO:0000313" key="2">
    <source>
        <dbReference type="EMBL" id="MFL0246280.1"/>
    </source>
</evidence>
<evidence type="ECO:0000313" key="3">
    <source>
        <dbReference type="Proteomes" id="UP001623591"/>
    </source>
</evidence>
<dbReference type="Proteomes" id="UP001623591">
    <property type="component" value="Unassembled WGS sequence"/>
</dbReference>
<protein>
    <submittedName>
        <fullName evidence="2">LytTR family DNA-binding domain-containing protein</fullName>
    </submittedName>
</protein>
<dbReference type="Pfam" id="PF04397">
    <property type="entry name" value="LytTR"/>
    <property type="match status" value="1"/>
</dbReference>
<dbReference type="PROSITE" id="PS50930">
    <property type="entry name" value="HTH_LYTTR"/>
    <property type="match status" value="1"/>
</dbReference>
<dbReference type="GO" id="GO:0003677">
    <property type="term" value="F:DNA binding"/>
    <property type="evidence" value="ECO:0007669"/>
    <property type="project" value="UniProtKB-KW"/>
</dbReference>
<accession>A0ABW8T1K8</accession>
<sequence length="145" mass="16608">MLKITVNEGFSDTEVIINCFKTSEDVLKLVTLLQGLNKKLLGVKKGQTFLIDSQDVLFFDTVDKRNFIYTENDVFDTVLKLYEIEEQLSGIGFIRCSKSMIINIDKIKSLCPDFGGRMEVTMINGERLIVSRQYTKLLKERLGIK</sequence>
<gene>
    <name evidence="2" type="ORF">ACJDUG_04710</name>
</gene>
<dbReference type="RefSeq" id="WP_406768753.1">
    <property type="nucleotide sequence ID" value="NZ_JBJHZZ010000002.1"/>
</dbReference>
<dbReference type="SMART" id="SM00850">
    <property type="entry name" value="LytTR"/>
    <property type="match status" value="1"/>
</dbReference>
<dbReference type="PANTHER" id="PTHR37299">
    <property type="entry name" value="TRANSCRIPTIONAL REGULATOR-RELATED"/>
    <property type="match status" value="1"/>
</dbReference>
<feature type="domain" description="HTH LytTR-type" evidence="1">
    <location>
        <begin position="40"/>
        <end position="144"/>
    </location>
</feature>
<proteinExistence type="predicted"/>
<name>A0ABW8T1K8_9CLOT</name>
<comment type="caution">
    <text evidence="2">The sequence shown here is derived from an EMBL/GenBank/DDBJ whole genome shotgun (WGS) entry which is preliminary data.</text>
</comment>
<reference evidence="2 3" key="1">
    <citation type="submission" date="2024-11" db="EMBL/GenBank/DDBJ databases">
        <authorList>
            <person name="Heng Y.C."/>
            <person name="Lim A.C.H."/>
            <person name="Lee J.K.Y."/>
            <person name="Kittelmann S."/>
        </authorList>
    </citation>
    <scope>NUCLEOTIDE SEQUENCE [LARGE SCALE GENOMIC DNA]</scope>
    <source>
        <strain evidence="2 3">WILCCON 0185</strain>
    </source>
</reference>